<organism evidence="1 2">
    <name type="scientific">Sebaldella termitidis (strain ATCC 33386 / NCTC 11300)</name>
    <dbReference type="NCBI Taxonomy" id="526218"/>
    <lineage>
        <taxon>Bacteria</taxon>
        <taxon>Fusobacteriati</taxon>
        <taxon>Fusobacteriota</taxon>
        <taxon>Fusobacteriia</taxon>
        <taxon>Fusobacteriales</taxon>
        <taxon>Leptotrichiaceae</taxon>
        <taxon>Sebaldella</taxon>
    </lineage>
</organism>
<protein>
    <submittedName>
        <fullName evidence="1">Uncharacterized protein</fullName>
    </submittedName>
</protein>
<dbReference type="EMBL" id="CP001739">
    <property type="protein sequence ID" value="ACZ08555.1"/>
    <property type="molecule type" value="Genomic_DNA"/>
</dbReference>
<name>D1AIH1_SEBTE</name>
<dbReference type="Proteomes" id="UP000000845">
    <property type="component" value="Chromosome"/>
</dbReference>
<proteinExistence type="predicted"/>
<accession>D1AIH1</accession>
<evidence type="ECO:0000313" key="2">
    <source>
        <dbReference type="Proteomes" id="UP000000845"/>
    </source>
</evidence>
<dbReference type="STRING" id="526218.Sterm_1697"/>
<dbReference type="HOGENOM" id="CLU_1546532_0_0_0"/>
<keyword evidence="2" id="KW-1185">Reference proteome</keyword>
<sequence length="173" mass="20475">MKKVIYILLFLLLLIIYGIVEYYSYSNVYTGNFCVTKQKIEEQAEKYEKLRIDENGNFSRSYDELRKAFFDDIVQNGKYRMYIADINRKVYVNNEETLEGQGFPGNIMEVSTKNTENGQRLYMIVEDNESGKEVFRIKRYQIYPYKELLNMSYTGSASVVVQFRCELERGSKK</sequence>
<dbReference type="AlphaFoldDB" id="D1AIH1"/>
<evidence type="ECO:0000313" key="1">
    <source>
        <dbReference type="EMBL" id="ACZ08555.1"/>
    </source>
</evidence>
<dbReference type="RefSeq" id="WP_012861151.1">
    <property type="nucleotide sequence ID" value="NC_013517.1"/>
</dbReference>
<dbReference type="KEGG" id="str:Sterm_1697"/>
<gene>
    <name evidence="1" type="ordered locus">Sterm_1697</name>
</gene>
<reference evidence="2" key="1">
    <citation type="submission" date="2009-09" db="EMBL/GenBank/DDBJ databases">
        <title>The complete chromosome of Sebaldella termitidis ATCC 33386.</title>
        <authorList>
            <consortium name="US DOE Joint Genome Institute (JGI-PGF)"/>
            <person name="Lucas S."/>
            <person name="Copeland A."/>
            <person name="Lapidus A."/>
            <person name="Glavina del Rio T."/>
            <person name="Dalin E."/>
            <person name="Tice H."/>
            <person name="Bruce D."/>
            <person name="Goodwin L."/>
            <person name="Pitluck S."/>
            <person name="Kyrpides N."/>
            <person name="Mavromatis K."/>
            <person name="Ivanova N."/>
            <person name="Mikhailova N."/>
            <person name="Sims D."/>
            <person name="Meincke L."/>
            <person name="Brettin T."/>
            <person name="Detter J.C."/>
            <person name="Han C."/>
            <person name="Larimer F."/>
            <person name="Land M."/>
            <person name="Hauser L."/>
            <person name="Markowitz V."/>
            <person name="Cheng J.F."/>
            <person name="Hugenholtz P."/>
            <person name="Woyke T."/>
            <person name="Wu D."/>
            <person name="Eisen J.A."/>
        </authorList>
    </citation>
    <scope>NUCLEOTIDE SEQUENCE [LARGE SCALE GENOMIC DNA]</scope>
    <source>
        <strain evidence="2">ATCC 33386 / NCTC 11300</strain>
    </source>
</reference>
<reference evidence="1 2" key="2">
    <citation type="journal article" date="2010" name="Stand. Genomic Sci.">
        <title>Complete genome sequence of Sebaldella termitidis type strain (NCTC 11300).</title>
        <authorList>
            <person name="Harmon-Smith M."/>
            <person name="Celia L."/>
            <person name="Chertkov O."/>
            <person name="Lapidus A."/>
            <person name="Copeland A."/>
            <person name="Glavina Del Rio T."/>
            <person name="Nolan M."/>
            <person name="Lucas S."/>
            <person name="Tice H."/>
            <person name="Cheng J.F."/>
            <person name="Han C."/>
            <person name="Detter J.C."/>
            <person name="Bruce D."/>
            <person name="Goodwin L."/>
            <person name="Pitluck S."/>
            <person name="Pati A."/>
            <person name="Liolios K."/>
            <person name="Ivanova N."/>
            <person name="Mavromatis K."/>
            <person name="Mikhailova N."/>
            <person name="Chen A."/>
            <person name="Palaniappan K."/>
            <person name="Land M."/>
            <person name="Hauser L."/>
            <person name="Chang Y.J."/>
            <person name="Jeffries C.D."/>
            <person name="Brettin T."/>
            <person name="Goker M."/>
            <person name="Beck B."/>
            <person name="Bristow J."/>
            <person name="Eisen J.A."/>
            <person name="Markowitz V."/>
            <person name="Hugenholtz P."/>
            <person name="Kyrpides N.C."/>
            <person name="Klenk H.P."/>
            <person name="Chen F."/>
        </authorList>
    </citation>
    <scope>NUCLEOTIDE SEQUENCE [LARGE SCALE GENOMIC DNA]</scope>
    <source>
        <strain evidence="2">ATCC 33386 / NCTC 11300</strain>
    </source>
</reference>